<dbReference type="EnsemblPlants" id="Zm00001eb124620_T001">
    <property type="protein sequence ID" value="Zm00001eb124620_P001"/>
    <property type="gene ID" value="Zm00001eb124620"/>
</dbReference>
<dbReference type="Gramene" id="Zm00001eb124620_T001">
    <property type="protein sequence ID" value="Zm00001eb124620_P001"/>
    <property type="gene ID" value="Zm00001eb124620"/>
</dbReference>
<comment type="similarity">
    <text evidence="1 4">Belongs to the UDP-glycosyltransferase family.</text>
</comment>
<dbReference type="GeneID" id="103649789"/>
<name>A0A804N051_MAIZE</name>
<dbReference type="InterPro" id="IPR035595">
    <property type="entry name" value="UDP_glycos_trans_CS"/>
</dbReference>
<dbReference type="InParanoid" id="A0A804N051"/>
<dbReference type="RefSeq" id="XP_008673722.1">
    <property type="nucleotide sequence ID" value="XM_008675500.3"/>
</dbReference>
<keyword evidence="3 4" id="KW-0808">Transferase</keyword>
<dbReference type="SUPFAM" id="SSF53756">
    <property type="entry name" value="UDP-Glycosyltransferase/glycogen phosphorylase"/>
    <property type="match status" value="1"/>
</dbReference>
<dbReference type="Gene3D" id="3.40.50.2000">
    <property type="entry name" value="Glycogen Phosphorylase B"/>
    <property type="match status" value="2"/>
</dbReference>
<dbReference type="KEGG" id="zma:103649789"/>
<sequence>MSSRGVNWKLLALYTASKSKVQSQQAPMSSRVPHVLLVSAPLQGHVNPLLVLGRHLASRGLLVTFSTAPHGGLKFGHGDGSTVDFGRGTIRFEHLKGGALWASDDPRYHDAMDVLRHLEETAPPVLAELIRGQSEAGRAVSCVVANAFAPWASRVASGMGVPHAMLWTESCAVLSLFYHYFHSLADFPSREAGPGAMVAVPGLPPLAAGDLPALIHAPEEIMWRQVLIADLRSLRETVTWVLLNTFDELERPTIEALRPHLPVIPVGPLCSGTESHGSGGHDDDDSVAWLDAQPPRSVVFVAFGSLLQISRDEMSELAAGLAATGRPFLLVVRDDNRELLPDDCLAAAAGSNRGKVVAWCEQARVLAHGAVGCFVTHCGWNSTVEALASGVPVVTYPAWADQPTNAKFLADVYGVGVRLPKPMARDALRRCIEEVMGGPEAVAVLARSAKWKAEASAALSTGGSLDKGIQEFVAAIL</sequence>
<dbReference type="OrthoDB" id="5835829at2759"/>
<dbReference type="Proteomes" id="UP000007305">
    <property type="component" value="Chromosome 3"/>
</dbReference>
<dbReference type="InterPro" id="IPR002213">
    <property type="entry name" value="UDP_glucos_trans"/>
</dbReference>
<dbReference type="FunFam" id="3.40.50.2000:FF:000171">
    <property type="entry name" value="Glycosyltransferase"/>
    <property type="match status" value="1"/>
</dbReference>
<reference evidence="7" key="1">
    <citation type="submission" date="2015-12" db="EMBL/GenBank/DDBJ databases">
        <title>Update maize B73 reference genome by single molecule sequencing technologies.</title>
        <authorList>
            <consortium name="Maize Genome Sequencing Project"/>
            <person name="Ware D."/>
        </authorList>
    </citation>
    <scope>NUCLEOTIDE SEQUENCE [LARGE SCALE GENOMIC DNA]</scope>
    <source>
        <strain evidence="7">cv. B73</strain>
    </source>
</reference>
<dbReference type="PROSITE" id="PS00375">
    <property type="entry name" value="UDPGT"/>
    <property type="match status" value="1"/>
</dbReference>
<keyword evidence="7" id="KW-1185">Reference proteome</keyword>
<dbReference type="EC" id="2.4.1.-" evidence="5"/>
<evidence type="ECO:0000256" key="5">
    <source>
        <dbReference type="RuleBase" id="RU362057"/>
    </source>
</evidence>
<dbReference type="Pfam" id="PF00201">
    <property type="entry name" value="UDPGT"/>
    <property type="match status" value="1"/>
</dbReference>
<evidence type="ECO:0000256" key="4">
    <source>
        <dbReference type="RuleBase" id="RU003718"/>
    </source>
</evidence>
<dbReference type="FunCoup" id="A0A804N051">
    <property type="interactions" value="3"/>
</dbReference>
<evidence type="ECO:0000313" key="7">
    <source>
        <dbReference type="Proteomes" id="UP000007305"/>
    </source>
</evidence>
<dbReference type="FunFam" id="3.40.50.2000:FF:000101">
    <property type="entry name" value="Glycosyltransferase"/>
    <property type="match status" value="1"/>
</dbReference>
<dbReference type="GO" id="GO:0080043">
    <property type="term" value="F:quercetin 3-O-glucosyltransferase activity"/>
    <property type="evidence" value="ECO:0000318"/>
    <property type="project" value="GO_Central"/>
</dbReference>
<protein>
    <recommendedName>
        <fullName evidence="5">Glycosyltransferase</fullName>
        <ecNumber evidence="5">2.4.1.-</ecNumber>
    </recommendedName>
</protein>
<organism evidence="6 7">
    <name type="scientific">Zea mays</name>
    <name type="common">Maize</name>
    <dbReference type="NCBI Taxonomy" id="4577"/>
    <lineage>
        <taxon>Eukaryota</taxon>
        <taxon>Viridiplantae</taxon>
        <taxon>Streptophyta</taxon>
        <taxon>Embryophyta</taxon>
        <taxon>Tracheophyta</taxon>
        <taxon>Spermatophyta</taxon>
        <taxon>Magnoliopsida</taxon>
        <taxon>Liliopsida</taxon>
        <taxon>Poales</taxon>
        <taxon>Poaceae</taxon>
        <taxon>PACMAD clade</taxon>
        <taxon>Panicoideae</taxon>
        <taxon>Andropogonodae</taxon>
        <taxon>Andropogoneae</taxon>
        <taxon>Tripsacinae</taxon>
        <taxon>Zea</taxon>
    </lineage>
</organism>
<accession>A0A804N051</accession>
<dbReference type="AlphaFoldDB" id="A0A804N051"/>
<dbReference type="PANTHER" id="PTHR11926:SF1319">
    <property type="entry name" value="GLYCOSYLTRANSFERASE"/>
    <property type="match status" value="1"/>
</dbReference>
<reference evidence="6" key="3">
    <citation type="submission" date="2021-05" db="UniProtKB">
        <authorList>
            <consortium name="EnsemblPlants"/>
        </authorList>
    </citation>
    <scope>IDENTIFICATION</scope>
    <source>
        <strain evidence="6">cv. B73</strain>
    </source>
</reference>
<keyword evidence="2 4" id="KW-0328">Glycosyltransferase</keyword>
<evidence type="ECO:0000256" key="3">
    <source>
        <dbReference type="ARBA" id="ARBA00022679"/>
    </source>
</evidence>
<proteinExistence type="inferred from homology"/>
<evidence type="ECO:0000256" key="1">
    <source>
        <dbReference type="ARBA" id="ARBA00009995"/>
    </source>
</evidence>
<reference evidence="6" key="2">
    <citation type="submission" date="2019-07" db="EMBL/GenBank/DDBJ databases">
        <authorList>
            <person name="Seetharam A."/>
            <person name="Woodhouse M."/>
            <person name="Cannon E."/>
        </authorList>
    </citation>
    <scope>NUCLEOTIDE SEQUENCE [LARGE SCALE GENOMIC DNA]</scope>
    <source>
        <strain evidence="6">cv. B73</strain>
    </source>
</reference>
<dbReference type="GO" id="GO:0080044">
    <property type="term" value="F:quercetin 7-O-glucosyltransferase activity"/>
    <property type="evidence" value="ECO:0000318"/>
    <property type="project" value="GO_Central"/>
</dbReference>
<dbReference type="GO" id="GO:0005737">
    <property type="term" value="C:cytoplasm"/>
    <property type="evidence" value="ECO:0000318"/>
    <property type="project" value="GO_Central"/>
</dbReference>
<dbReference type="CDD" id="cd03784">
    <property type="entry name" value="GT1_Gtf-like"/>
    <property type="match status" value="1"/>
</dbReference>
<dbReference type="PANTHER" id="PTHR11926">
    <property type="entry name" value="GLUCOSYL/GLUCURONOSYL TRANSFERASES"/>
    <property type="match status" value="1"/>
</dbReference>
<gene>
    <name evidence="6" type="primary">LOC103649789</name>
</gene>
<evidence type="ECO:0000256" key="2">
    <source>
        <dbReference type="ARBA" id="ARBA00022676"/>
    </source>
</evidence>
<evidence type="ECO:0000313" key="6">
    <source>
        <dbReference type="EnsemblPlants" id="Zm00001eb124620_P001"/>
    </source>
</evidence>